<dbReference type="Proteomes" id="UP000187209">
    <property type="component" value="Unassembled WGS sequence"/>
</dbReference>
<proteinExistence type="predicted"/>
<gene>
    <name evidence="2" type="ORF">SteCoe_6803</name>
</gene>
<reference evidence="2 3" key="1">
    <citation type="submission" date="2016-11" db="EMBL/GenBank/DDBJ databases">
        <title>The macronuclear genome of Stentor coeruleus: a giant cell with tiny introns.</title>
        <authorList>
            <person name="Slabodnick M."/>
            <person name="Ruby J.G."/>
            <person name="Reiff S.B."/>
            <person name="Swart E.C."/>
            <person name="Gosai S."/>
            <person name="Prabakaran S."/>
            <person name="Witkowska E."/>
            <person name="Larue G.E."/>
            <person name="Fisher S."/>
            <person name="Freeman R.M."/>
            <person name="Gunawardena J."/>
            <person name="Chu W."/>
            <person name="Stover N.A."/>
            <person name="Gregory B.D."/>
            <person name="Nowacki M."/>
            <person name="Derisi J."/>
            <person name="Roy S.W."/>
            <person name="Marshall W.F."/>
            <person name="Sood P."/>
        </authorList>
    </citation>
    <scope>NUCLEOTIDE SEQUENCE [LARGE SCALE GENOMIC DNA]</scope>
    <source>
        <strain evidence="2">WM001</strain>
    </source>
</reference>
<protein>
    <submittedName>
        <fullName evidence="2">Uncharacterized protein</fullName>
    </submittedName>
</protein>
<keyword evidence="1" id="KW-0812">Transmembrane</keyword>
<name>A0A1R2CP86_9CILI</name>
<dbReference type="OrthoDB" id="7250310at2759"/>
<keyword evidence="1" id="KW-0472">Membrane</keyword>
<keyword evidence="3" id="KW-1185">Reference proteome</keyword>
<dbReference type="AlphaFoldDB" id="A0A1R2CP86"/>
<organism evidence="2 3">
    <name type="scientific">Stentor coeruleus</name>
    <dbReference type="NCBI Taxonomy" id="5963"/>
    <lineage>
        <taxon>Eukaryota</taxon>
        <taxon>Sar</taxon>
        <taxon>Alveolata</taxon>
        <taxon>Ciliophora</taxon>
        <taxon>Postciliodesmatophora</taxon>
        <taxon>Heterotrichea</taxon>
        <taxon>Heterotrichida</taxon>
        <taxon>Stentoridae</taxon>
        <taxon>Stentor</taxon>
    </lineage>
</organism>
<evidence type="ECO:0000313" key="2">
    <source>
        <dbReference type="EMBL" id="OMJ90819.1"/>
    </source>
</evidence>
<accession>A0A1R2CP86</accession>
<comment type="caution">
    <text evidence="2">The sequence shown here is derived from an EMBL/GenBank/DDBJ whole genome shotgun (WGS) entry which is preliminary data.</text>
</comment>
<sequence>MSFLNFFLFILASADYLKFDSIVYNSNSLSVSISTYDNNGNELPIDNLEIYAYSIPETTIGKTSKILTTLGKAQFNLFIAQGPSLQLVVSAQGYTPIYSDIFESVANDLKSINLTPSSLLTIVNQDIVIGMALIQDPVSLVCDYIIYEASGETIQGDTNKLSVLGETSALISFSSPGIKTVIVECASDYIYTIAFNLVVQKSALYTILINVPSPPQLEADDFSVTVNILDSSGADSKKYFIVSLGIVGCSDFYGINTLLYNGQGTIEVPSLMIPAKGIFYVFASILNSYYGMSSFFFILYDQTEKYPLITLLDTVTLGSIFSAKVEIYFYSSIYYDEAYDIQLICYPLYSIYYFATNLLTIGTSTFTELSITENGIYVLYVSALGILNKASKTINLMLDIYQNLSFIIEPPYLLNTPYSLNIDIYSDIAMTIPSTSDVEIIIELYLNDAFQNQYSSLTTNGNAIFTNIYNEYGNYEIKSKIVGAFDSNIVFTIAPGYIKLEFLNSIKPTNTNSIFTVICTLYADYYFTIPITVGSVSITINISPQVTIQGPTQISSASGVSSFENLNIMLEGDYYLYATGVGLTDSTSETISIKNRYLKMTLINKPATTIDLFSVLVEVYNDKNFIEVDYNGEYLVNIKLNSTDSLQGITEKSIIGGSATFDDLIILNGGEYLITASSVDGPFSYTYPYTLIILTYSCPEGEYLSNLVCCKIGSTFNVLTEVCECDSGTYLIGDTCGTCTATGSTYNSETLACECLTGLTIIDNACTCAVIGSSYNTETLQCECPIGLDIINNECACSISGSVYNTETQICECPNDQYVLENTCVCLVVGAVFDSRTLQCICPEDQYELNNICVCIVINSIFNTETQKCECPDGQYVLNNACVCIAIGSSFNTETQTCECPAGQYILNDICQCIPGATYNTLTDACECQIDQQIVDNVCVCIINGSTYNTITGNCECPSDQYVLNDICTCIVIGSTFNTVTGKCECPSDQYDLYDICTCIVIGSTFNTITGKCECPSDQYVLNDICTCIVGGSAFKTLTEKCECPINMF</sequence>
<evidence type="ECO:0000256" key="1">
    <source>
        <dbReference type="SAM" id="Phobius"/>
    </source>
</evidence>
<evidence type="ECO:0000313" key="3">
    <source>
        <dbReference type="Proteomes" id="UP000187209"/>
    </source>
</evidence>
<keyword evidence="1" id="KW-1133">Transmembrane helix</keyword>
<feature type="transmembrane region" description="Helical" evidence="1">
    <location>
        <begin position="279"/>
        <end position="300"/>
    </location>
</feature>
<dbReference type="EMBL" id="MPUH01000095">
    <property type="protein sequence ID" value="OMJ90819.1"/>
    <property type="molecule type" value="Genomic_DNA"/>
</dbReference>